<feature type="compositionally biased region" description="Polar residues" evidence="1">
    <location>
        <begin position="13"/>
        <end position="22"/>
    </location>
</feature>
<evidence type="ECO:0000313" key="3">
    <source>
        <dbReference type="EMBL" id="KAL3507074.1"/>
    </source>
</evidence>
<evidence type="ECO:0000256" key="2">
    <source>
        <dbReference type="SAM" id="Phobius"/>
    </source>
</evidence>
<accession>A0ABD2YI33</accession>
<keyword evidence="2" id="KW-0472">Membrane</keyword>
<sequence>MGCDAQSKRESTDPASQTSLSFDMSRKTVELKPPKYHYVPNSSSDNDDETADDGLALLIFSSTIIIGHCIFMCTFPNMSNLLILGFNYGSTILIVVINQENHG</sequence>
<comment type="caution">
    <text evidence="3">The sequence shown here is derived from an EMBL/GenBank/DDBJ whole genome shotgun (WGS) entry which is preliminary data.</text>
</comment>
<feature type="region of interest" description="Disordered" evidence="1">
    <location>
        <begin position="1"/>
        <end position="23"/>
    </location>
</feature>
<keyword evidence="2" id="KW-0812">Transmembrane</keyword>
<dbReference type="EMBL" id="JBJUIK010000013">
    <property type="protein sequence ID" value="KAL3507074.1"/>
    <property type="molecule type" value="Genomic_DNA"/>
</dbReference>
<protein>
    <submittedName>
        <fullName evidence="3">Uncharacterized protein</fullName>
    </submittedName>
</protein>
<dbReference type="AlphaFoldDB" id="A0ABD2YI33"/>
<evidence type="ECO:0000256" key="1">
    <source>
        <dbReference type="SAM" id="MobiDB-lite"/>
    </source>
</evidence>
<reference evidence="3 4" key="1">
    <citation type="submission" date="2024-11" db="EMBL/GenBank/DDBJ databases">
        <title>A near-complete genome assembly of Cinchona calisaya.</title>
        <authorList>
            <person name="Lian D.C."/>
            <person name="Zhao X.W."/>
            <person name="Wei L."/>
        </authorList>
    </citation>
    <scope>NUCLEOTIDE SEQUENCE [LARGE SCALE GENOMIC DNA]</scope>
    <source>
        <tissue evidence="3">Nenye</tissue>
    </source>
</reference>
<dbReference type="Proteomes" id="UP001630127">
    <property type="component" value="Unassembled WGS sequence"/>
</dbReference>
<keyword evidence="2" id="KW-1133">Transmembrane helix</keyword>
<feature type="compositionally biased region" description="Basic and acidic residues" evidence="1">
    <location>
        <begin position="1"/>
        <end position="12"/>
    </location>
</feature>
<evidence type="ECO:0000313" key="4">
    <source>
        <dbReference type="Proteomes" id="UP001630127"/>
    </source>
</evidence>
<feature type="transmembrane region" description="Helical" evidence="2">
    <location>
        <begin position="81"/>
        <end position="98"/>
    </location>
</feature>
<gene>
    <name evidence="3" type="ORF">ACH5RR_032456</name>
</gene>
<keyword evidence="4" id="KW-1185">Reference proteome</keyword>
<feature type="transmembrane region" description="Helical" evidence="2">
    <location>
        <begin position="54"/>
        <end position="74"/>
    </location>
</feature>
<organism evidence="3 4">
    <name type="scientific">Cinchona calisaya</name>
    <dbReference type="NCBI Taxonomy" id="153742"/>
    <lineage>
        <taxon>Eukaryota</taxon>
        <taxon>Viridiplantae</taxon>
        <taxon>Streptophyta</taxon>
        <taxon>Embryophyta</taxon>
        <taxon>Tracheophyta</taxon>
        <taxon>Spermatophyta</taxon>
        <taxon>Magnoliopsida</taxon>
        <taxon>eudicotyledons</taxon>
        <taxon>Gunneridae</taxon>
        <taxon>Pentapetalae</taxon>
        <taxon>asterids</taxon>
        <taxon>lamiids</taxon>
        <taxon>Gentianales</taxon>
        <taxon>Rubiaceae</taxon>
        <taxon>Cinchonoideae</taxon>
        <taxon>Cinchoneae</taxon>
        <taxon>Cinchona</taxon>
    </lineage>
</organism>
<name>A0ABD2YI33_9GENT</name>
<proteinExistence type="predicted"/>